<feature type="domain" description="NYN" evidence="1">
    <location>
        <begin position="8"/>
        <end position="123"/>
    </location>
</feature>
<organism evidence="2 3">
    <name type="scientific">Candidatus Stercoripulliclostridium merdigallinarum</name>
    <dbReference type="NCBI Taxonomy" id="2840951"/>
    <lineage>
        <taxon>Bacteria</taxon>
        <taxon>Bacillati</taxon>
        <taxon>Bacillota</taxon>
        <taxon>Clostridia</taxon>
        <taxon>Eubacteriales</taxon>
        <taxon>Candidatus Stercoripulliclostridium</taxon>
    </lineage>
</organism>
<reference evidence="2" key="1">
    <citation type="submission" date="2020-10" db="EMBL/GenBank/DDBJ databases">
        <authorList>
            <person name="Gilroy R."/>
        </authorList>
    </citation>
    <scope>NUCLEOTIDE SEQUENCE</scope>
    <source>
        <strain evidence="2">18911</strain>
    </source>
</reference>
<dbReference type="AlphaFoldDB" id="A0A9D1MHE5"/>
<evidence type="ECO:0000313" key="2">
    <source>
        <dbReference type="EMBL" id="HIU60270.1"/>
    </source>
</evidence>
<dbReference type="Pfam" id="PF01936">
    <property type="entry name" value="NYN"/>
    <property type="match status" value="1"/>
</dbReference>
<dbReference type="InterPro" id="IPR021139">
    <property type="entry name" value="NYN"/>
</dbReference>
<reference evidence="2" key="2">
    <citation type="journal article" date="2021" name="PeerJ">
        <title>Extensive microbial diversity within the chicken gut microbiome revealed by metagenomics and culture.</title>
        <authorList>
            <person name="Gilroy R."/>
            <person name="Ravi A."/>
            <person name="Getino M."/>
            <person name="Pursley I."/>
            <person name="Horton D.L."/>
            <person name="Alikhan N.F."/>
            <person name="Baker D."/>
            <person name="Gharbi K."/>
            <person name="Hall N."/>
            <person name="Watson M."/>
            <person name="Adriaenssens E.M."/>
            <person name="Foster-Nyarko E."/>
            <person name="Jarju S."/>
            <person name="Secka A."/>
            <person name="Antonio M."/>
            <person name="Oren A."/>
            <person name="Chaudhuri R.R."/>
            <person name="La Ragione R."/>
            <person name="Hildebrand F."/>
            <person name="Pallen M.J."/>
        </authorList>
    </citation>
    <scope>NUCLEOTIDE SEQUENCE</scope>
    <source>
        <strain evidence="2">18911</strain>
    </source>
</reference>
<sequence>MNNSKPKMIILADIGSLKITCNGFKQIVKNLESRFEIATCKFYSYVAKRNRDYNEYISANGFATSLPSDSRRRNKLDCRQVIDAADIAALGNIDAVGLITGEGDILPVIDLLKSKGIDVYDINVQPNKYEYAYTDFITVPTSALREGYTAPAMKQQKKRAPKPVAAKAPTTENEYLNEIKRVVDGNSIFNKYRR</sequence>
<dbReference type="Gene3D" id="3.40.50.1010">
    <property type="entry name" value="5'-nuclease"/>
    <property type="match status" value="1"/>
</dbReference>
<name>A0A9D1MHE5_9FIRM</name>
<dbReference type="GO" id="GO:0004540">
    <property type="term" value="F:RNA nuclease activity"/>
    <property type="evidence" value="ECO:0007669"/>
    <property type="project" value="InterPro"/>
</dbReference>
<dbReference type="Proteomes" id="UP000824094">
    <property type="component" value="Unassembled WGS sequence"/>
</dbReference>
<evidence type="ECO:0000259" key="1">
    <source>
        <dbReference type="Pfam" id="PF01936"/>
    </source>
</evidence>
<dbReference type="EMBL" id="DVNF01000078">
    <property type="protein sequence ID" value="HIU60270.1"/>
    <property type="molecule type" value="Genomic_DNA"/>
</dbReference>
<evidence type="ECO:0000313" key="3">
    <source>
        <dbReference type="Proteomes" id="UP000824094"/>
    </source>
</evidence>
<accession>A0A9D1MHE5</accession>
<comment type="caution">
    <text evidence="2">The sequence shown here is derived from an EMBL/GenBank/DDBJ whole genome shotgun (WGS) entry which is preliminary data.</text>
</comment>
<protein>
    <submittedName>
        <fullName evidence="2">NYN domain-containing protein</fullName>
    </submittedName>
</protein>
<gene>
    <name evidence="2" type="ORF">IAB05_02630</name>
</gene>
<proteinExistence type="predicted"/>